<dbReference type="Pfam" id="PF13265">
    <property type="entry name" value="DUF4056"/>
    <property type="match status" value="1"/>
</dbReference>
<dbReference type="InterPro" id="IPR025130">
    <property type="entry name" value="DUF4056"/>
</dbReference>
<proteinExistence type="predicted"/>
<gene>
    <name evidence="1" type="ORF">FR932_04375</name>
</gene>
<protein>
    <submittedName>
        <fullName evidence="1">DUF4056 domain-containing protein</fullName>
    </submittedName>
</protein>
<dbReference type="PROSITE" id="PS51257">
    <property type="entry name" value="PROKAR_LIPOPROTEIN"/>
    <property type="match status" value="1"/>
</dbReference>
<dbReference type="OrthoDB" id="1164519at2"/>
<organism evidence="1 2">
    <name type="scientific">Moritella marina ATCC 15381</name>
    <dbReference type="NCBI Taxonomy" id="1202962"/>
    <lineage>
        <taxon>Bacteria</taxon>
        <taxon>Pseudomonadati</taxon>
        <taxon>Pseudomonadota</taxon>
        <taxon>Gammaproteobacteria</taxon>
        <taxon>Alteromonadales</taxon>
        <taxon>Moritellaceae</taxon>
        <taxon>Moritella</taxon>
    </lineage>
</organism>
<dbReference type="KEGG" id="mmaa:FR932_04375"/>
<dbReference type="RefSeq" id="WP_019439266.1">
    <property type="nucleotide sequence ID" value="NZ_ALOE01000001.1"/>
</dbReference>
<sequence>MMSFAKVSMFVFGAMLLTACSQDWQVRSLPTDEAVAEALAAEPDKRVLASTELNGYASLEMPGDVRPCCAFGNAQKVKVGTLQVPFFRYANTLGADDIGAHAFDAGTFSYVKASPGGSSSGENNGQIYTRLGGFIDLAHVRDTADNTVILFYKIYKQLGKETKLELPPEIGPRYIQLNAFDIEHLDPLQRWNLAADIAARLGYLMAESHEIAQWHGYRSWALWSEEVSAYSPEDIYSNMLGAKIAVALISNNLAMNKTLFNQHMNGWLTAAINQLEPVTAEQTNALFDVIDGDWWDSNEPLPNKFMLLKRHYALGDMQSPYLVDKQTAQAHAHWPLLAPVYLQEKRQQDQEHQAKQLSLPRYSHGVDIDEVAKLWLFIDDKFKANFTHIPAELWSNGFTSAQFLALSAYNQIEDDKQLKAKREGDK</sequence>
<dbReference type="EMBL" id="CP044399">
    <property type="protein sequence ID" value="QFI37118.1"/>
    <property type="molecule type" value="Genomic_DNA"/>
</dbReference>
<accession>A0A5J6WIN9</accession>
<evidence type="ECO:0000313" key="2">
    <source>
        <dbReference type="Proteomes" id="UP000327424"/>
    </source>
</evidence>
<dbReference type="AlphaFoldDB" id="A0A5J6WIN9"/>
<name>A0A5J6WIN9_MORMI</name>
<dbReference type="Proteomes" id="UP000327424">
    <property type="component" value="Chromosome"/>
</dbReference>
<keyword evidence="2" id="KW-1185">Reference proteome</keyword>
<reference evidence="1 2" key="1">
    <citation type="submission" date="2019-09" db="EMBL/GenBank/DDBJ databases">
        <title>Hybrid Assembly of the complete Genome of the Deep-Sea Bacterium Moritella marina from long Nanopore and Illumina reads.</title>
        <authorList>
            <person name="Magin S."/>
            <person name="Georgoulis A."/>
            <person name="Papadimitriou K."/>
            <person name="Iliakis G."/>
            <person name="Vorgias C.E."/>
        </authorList>
    </citation>
    <scope>NUCLEOTIDE SEQUENCE [LARGE SCALE GENOMIC DNA]</scope>
    <source>
        <strain evidence="1 2">MP-1</strain>
    </source>
</reference>
<evidence type="ECO:0000313" key="1">
    <source>
        <dbReference type="EMBL" id="QFI37118.1"/>
    </source>
</evidence>